<dbReference type="EMBL" id="QGKV02000297">
    <property type="protein sequence ID" value="KAF3605807.1"/>
    <property type="molecule type" value="Genomic_DNA"/>
</dbReference>
<sequence length="162" mass="18524">MTTKASQIFYDDRSIAQTLPHAWERTYRSTARYDRRKLSPNEIHSRSKVCFHPNIDRMTRVGKIDPNIIIDRVLDPAPCIRNTPGHNDRSIEHNNDGRSLLFSEPSTDTPLSPHRVSRDRTGVGLLLERDSASLYKAHRIIRIRPITVDRTTKVTLAVDSIG</sequence>
<dbReference type="Proteomes" id="UP000266723">
    <property type="component" value="Unassembled WGS sequence"/>
</dbReference>
<evidence type="ECO:0000313" key="2">
    <source>
        <dbReference type="EMBL" id="KAF3605807.1"/>
    </source>
</evidence>
<reference evidence="2 3" key="1">
    <citation type="journal article" date="2020" name="BMC Genomics">
        <title>Intraspecific diversification of the crop wild relative Brassica cretica Lam. using demographic model selection.</title>
        <authorList>
            <person name="Kioukis A."/>
            <person name="Michalopoulou V.A."/>
            <person name="Briers L."/>
            <person name="Pirintsos S."/>
            <person name="Studholme D.J."/>
            <person name="Pavlidis P."/>
            <person name="Sarris P.F."/>
        </authorList>
    </citation>
    <scope>NUCLEOTIDE SEQUENCE [LARGE SCALE GENOMIC DNA]</scope>
    <source>
        <strain evidence="3">cv. PFS-1207/04</strain>
    </source>
</reference>
<evidence type="ECO:0000313" key="3">
    <source>
        <dbReference type="Proteomes" id="UP000266723"/>
    </source>
</evidence>
<comment type="caution">
    <text evidence="2">The sequence shown here is derived from an EMBL/GenBank/DDBJ whole genome shotgun (WGS) entry which is preliminary data.</text>
</comment>
<feature type="region of interest" description="Disordered" evidence="1">
    <location>
        <begin position="84"/>
        <end position="117"/>
    </location>
</feature>
<protein>
    <submittedName>
        <fullName evidence="2">Uncharacterized protein</fullName>
    </submittedName>
</protein>
<organism evidence="2 3">
    <name type="scientific">Brassica cretica</name>
    <name type="common">Mustard</name>
    <dbReference type="NCBI Taxonomy" id="69181"/>
    <lineage>
        <taxon>Eukaryota</taxon>
        <taxon>Viridiplantae</taxon>
        <taxon>Streptophyta</taxon>
        <taxon>Embryophyta</taxon>
        <taxon>Tracheophyta</taxon>
        <taxon>Spermatophyta</taxon>
        <taxon>Magnoliopsida</taxon>
        <taxon>eudicotyledons</taxon>
        <taxon>Gunneridae</taxon>
        <taxon>Pentapetalae</taxon>
        <taxon>rosids</taxon>
        <taxon>malvids</taxon>
        <taxon>Brassicales</taxon>
        <taxon>Brassicaceae</taxon>
        <taxon>Brassiceae</taxon>
        <taxon>Brassica</taxon>
    </lineage>
</organism>
<keyword evidence="3" id="KW-1185">Reference proteome</keyword>
<proteinExistence type="predicted"/>
<name>A0ABQ7ER41_BRACR</name>
<gene>
    <name evidence="2" type="ORF">DY000_02047224</name>
</gene>
<evidence type="ECO:0000256" key="1">
    <source>
        <dbReference type="SAM" id="MobiDB-lite"/>
    </source>
</evidence>
<feature type="compositionally biased region" description="Basic and acidic residues" evidence="1">
    <location>
        <begin position="86"/>
        <end position="96"/>
    </location>
</feature>
<accession>A0ABQ7ER41</accession>